<dbReference type="PROSITE" id="PS00683">
    <property type="entry name" value="RHODANESE_2"/>
    <property type="match status" value="1"/>
</dbReference>
<dbReference type="GO" id="GO:0004792">
    <property type="term" value="F:thiosulfate-cyanide sulfurtransferase activity"/>
    <property type="evidence" value="ECO:0007669"/>
    <property type="project" value="InterPro"/>
</dbReference>
<dbReference type="InterPro" id="IPR036873">
    <property type="entry name" value="Rhodanese-like_dom_sf"/>
</dbReference>
<dbReference type="RefSeq" id="WP_169944808.1">
    <property type="nucleotide sequence ID" value="NZ_CP053015.1"/>
</dbReference>
<dbReference type="InterPro" id="IPR001763">
    <property type="entry name" value="Rhodanese-like_dom"/>
</dbReference>
<keyword evidence="4" id="KW-0677">Repeat</keyword>
<dbReference type="InterPro" id="IPR045078">
    <property type="entry name" value="TST/MPST-like"/>
</dbReference>
<dbReference type="NCBIfam" id="NF008557">
    <property type="entry name" value="PRK11493.1"/>
    <property type="match status" value="1"/>
</dbReference>
<proteinExistence type="predicted"/>
<evidence type="ECO:0000256" key="3">
    <source>
        <dbReference type="ARBA" id="ARBA00022679"/>
    </source>
</evidence>
<dbReference type="InterPro" id="IPR001307">
    <property type="entry name" value="Thiosulphate_STrfase_CS"/>
</dbReference>
<dbReference type="GO" id="GO:0005737">
    <property type="term" value="C:cytoplasm"/>
    <property type="evidence" value="ECO:0007669"/>
    <property type="project" value="UniProtKB-SubCell"/>
</dbReference>
<keyword evidence="2" id="KW-0963">Cytoplasm</keyword>
<protein>
    <recommendedName>
        <fullName evidence="6">Sulfurtransferase</fullName>
    </recommendedName>
</protein>
<evidence type="ECO:0000256" key="5">
    <source>
        <dbReference type="ARBA" id="ARBA00051793"/>
    </source>
</evidence>
<accession>A0A6M4ASG8</accession>
<dbReference type="PROSITE" id="PS50206">
    <property type="entry name" value="RHODANESE_3"/>
    <property type="match status" value="2"/>
</dbReference>
<evidence type="ECO:0000256" key="6">
    <source>
        <dbReference type="RuleBase" id="RU000507"/>
    </source>
</evidence>
<dbReference type="CDD" id="cd01448">
    <property type="entry name" value="TST_Repeat_1"/>
    <property type="match status" value="1"/>
</dbReference>
<name>A0A6M4ASG8_9SPHN</name>
<dbReference type="Pfam" id="PF00581">
    <property type="entry name" value="Rhodanese"/>
    <property type="match status" value="2"/>
</dbReference>
<dbReference type="FunFam" id="3.40.250.10:FF:000001">
    <property type="entry name" value="Sulfurtransferase"/>
    <property type="match status" value="1"/>
</dbReference>
<dbReference type="PANTHER" id="PTHR11364">
    <property type="entry name" value="THIOSULFATE SULFERTANSFERASE"/>
    <property type="match status" value="1"/>
</dbReference>
<dbReference type="SUPFAM" id="SSF52821">
    <property type="entry name" value="Rhodanese/Cell cycle control phosphatase"/>
    <property type="match status" value="2"/>
</dbReference>
<evidence type="ECO:0000259" key="7">
    <source>
        <dbReference type="PROSITE" id="PS50206"/>
    </source>
</evidence>
<dbReference type="AlphaFoldDB" id="A0A6M4ASG8"/>
<reference evidence="8 9" key="1">
    <citation type="submission" date="2020-01" db="EMBL/GenBank/DDBJ databases">
        <title>Sphingomonas sp. strain CSW-10.</title>
        <authorList>
            <person name="Chen W.-M."/>
        </authorList>
    </citation>
    <scope>NUCLEOTIDE SEQUENCE [LARGE SCALE GENOMIC DNA]</scope>
    <source>
        <strain evidence="8 9">CSW-10</strain>
    </source>
</reference>
<evidence type="ECO:0000256" key="1">
    <source>
        <dbReference type="ARBA" id="ARBA00004496"/>
    </source>
</evidence>
<dbReference type="CDD" id="cd01449">
    <property type="entry name" value="TST_Repeat_2"/>
    <property type="match status" value="1"/>
</dbReference>
<dbReference type="EMBL" id="CP053015">
    <property type="protein sequence ID" value="QJQ32027.1"/>
    <property type="molecule type" value="Genomic_DNA"/>
</dbReference>
<comment type="subcellular location">
    <subcellularLocation>
        <location evidence="1">Cytoplasm</location>
    </subcellularLocation>
</comment>
<gene>
    <name evidence="8" type="primary">sseA</name>
    <name evidence="8" type="ORF">GV829_05795</name>
</gene>
<dbReference type="Gene3D" id="3.40.250.10">
    <property type="entry name" value="Rhodanese-like domain"/>
    <property type="match status" value="2"/>
</dbReference>
<feature type="domain" description="Rhodanese" evidence="7">
    <location>
        <begin position="15"/>
        <end position="132"/>
    </location>
</feature>
<dbReference type="Proteomes" id="UP000503018">
    <property type="component" value="Chromosome"/>
</dbReference>
<evidence type="ECO:0000313" key="9">
    <source>
        <dbReference type="Proteomes" id="UP000503018"/>
    </source>
</evidence>
<keyword evidence="3 6" id="KW-0808">Transferase</keyword>
<dbReference type="KEGG" id="slan:GV829_05795"/>
<dbReference type="SMART" id="SM00450">
    <property type="entry name" value="RHOD"/>
    <property type="match status" value="2"/>
</dbReference>
<dbReference type="PANTHER" id="PTHR11364:SF27">
    <property type="entry name" value="SULFURTRANSFERASE"/>
    <property type="match status" value="1"/>
</dbReference>
<comment type="catalytic activity">
    <reaction evidence="5">
        <text>2-oxo-3-sulfanylpropanoate + [thioredoxin]-dithiol = [thioredoxin]-disulfide + hydrogen sulfide + pyruvate + H(+)</text>
        <dbReference type="Rhea" id="RHEA:21740"/>
        <dbReference type="Rhea" id="RHEA-COMP:10698"/>
        <dbReference type="Rhea" id="RHEA-COMP:10700"/>
        <dbReference type="ChEBI" id="CHEBI:15361"/>
        <dbReference type="ChEBI" id="CHEBI:15378"/>
        <dbReference type="ChEBI" id="CHEBI:29919"/>
        <dbReference type="ChEBI" id="CHEBI:29950"/>
        <dbReference type="ChEBI" id="CHEBI:50058"/>
        <dbReference type="ChEBI" id="CHEBI:57678"/>
        <dbReference type="EC" id="2.8.1.2"/>
    </reaction>
    <physiologicalReaction direction="left-to-right" evidence="5">
        <dbReference type="Rhea" id="RHEA:21741"/>
    </physiologicalReaction>
</comment>
<dbReference type="FunFam" id="3.40.250.10:FF:000015">
    <property type="entry name" value="Sulfurtransferase"/>
    <property type="match status" value="1"/>
</dbReference>
<evidence type="ECO:0000313" key="8">
    <source>
        <dbReference type="EMBL" id="QJQ32027.1"/>
    </source>
</evidence>
<dbReference type="GO" id="GO:0016784">
    <property type="term" value="F:3-mercaptopyruvate sulfurtransferase activity"/>
    <property type="evidence" value="ECO:0007669"/>
    <property type="project" value="UniProtKB-EC"/>
</dbReference>
<keyword evidence="8" id="KW-0670">Pyruvate</keyword>
<keyword evidence="9" id="KW-1185">Reference proteome</keyword>
<evidence type="ECO:0000256" key="4">
    <source>
        <dbReference type="ARBA" id="ARBA00022737"/>
    </source>
</evidence>
<evidence type="ECO:0000256" key="2">
    <source>
        <dbReference type="ARBA" id="ARBA00022490"/>
    </source>
</evidence>
<sequence>MEPLVTTAWLAKELGASDLRIVDATKFLPGSERNARADYEAGHIPGAVFMDLAELVDPNDPIDNMAPKAEKFASRMQSLGLGDGSRIVLYDDSPLKSATRAWWLLKLFGAHDVALLDGGIAKWKAEGRPVEQGNHSLRHRHFTVWRDANVVRTKDQMLANVASGAEQVADARPAARFTGEEAEVRPGMASGHIPGSRSLPHSTLFNADGTWKSTDELRAAFISSGIDLDKPLVTTCGSGMTAAVLAFAAHLIGKEDVALYDGSWTEWGADPDTPKATGAA</sequence>
<feature type="domain" description="Rhodanese" evidence="7">
    <location>
        <begin position="162"/>
        <end position="276"/>
    </location>
</feature>
<organism evidence="8 9">
    <name type="scientific">Sphingomonas lacunae</name>
    <dbReference type="NCBI Taxonomy" id="2698828"/>
    <lineage>
        <taxon>Bacteria</taxon>
        <taxon>Pseudomonadati</taxon>
        <taxon>Pseudomonadota</taxon>
        <taxon>Alphaproteobacteria</taxon>
        <taxon>Sphingomonadales</taxon>
        <taxon>Sphingomonadaceae</taxon>
        <taxon>Sphingomonas</taxon>
    </lineage>
</organism>